<dbReference type="Proteomes" id="UP000225706">
    <property type="component" value="Unassembled WGS sequence"/>
</dbReference>
<organism evidence="4 5">
    <name type="scientific">Stylophora pistillata</name>
    <name type="common">Smooth cauliflower coral</name>
    <dbReference type="NCBI Taxonomy" id="50429"/>
    <lineage>
        <taxon>Eukaryota</taxon>
        <taxon>Metazoa</taxon>
        <taxon>Cnidaria</taxon>
        <taxon>Anthozoa</taxon>
        <taxon>Hexacorallia</taxon>
        <taxon>Scleractinia</taxon>
        <taxon>Astrocoeniina</taxon>
        <taxon>Pocilloporidae</taxon>
        <taxon>Stylophora</taxon>
    </lineage>
</organism>
<evidence type="ECO:0000256" key="2">
    <source>
        <dbReference type="SAM" id="SignalP"/>
    </source>
</evidence>
<feature type="chain" id="PRO_5013106575" description="UPA domain-containing protein" evidence="2">
    <location>
        <begin position="21"/>
        <end position="412"/>
    </location>
</feature>
<evidence type="ECO:0000313" key="5">
    <source>
        <dbReference type="Proteomes" id="UP000225706"/>
    </source>
</evidence>
<feature type="signal peptide" evidence="2">
    <location>
        <begin position="1"/>
        <end position="20"/>
    </location>
</feature>
<evidence type="ECO:0000313" key="4">
    <source>
        <dbReference type="EMBL" id="PFX20004.1"/>
    </source>
</evidence>
<gene>
    <name evidence="4" type="ORF">AWC38_SpisGene15576</name>
</gene>
<dbReference type="AlphaFoldDB" id="A0A2B4RNJ8"/>
<feature type="transmembrane region" description="Helical" evidence="1">
    <location>
        <begin position="44"/>
        <end position="65"/>
    </location>
</feature>
<sequence length="412" mass="46730">MGKILFVIAVVCLLVRSVSSVILCQEDHHGHGLSLVLDSITTQAFSLGFSLLILYFAIVYCIFSFDSSLADRNQSADRCEPKPKQRTLNAQSACKNDVLFEYPLQRSASHIVFQKTGVEVIEVKVANGLTLKDKWMPRNLMLQACTEAVLPDHLQEDELPLSPVYKFVTSAAKLDRLLEVWIPHGANIVLTGENWSVILKEYVNHTWLTVGETSNCNKTQESKNFVCKSNHVRLKTDHLSTFKITGKFDTSQSTLVFKRMKVVAFCNETRVGDNLIVRLYCFDDCEWSFERMMQTEQKNGGRLMSSIESVSFSVTGKKDVDISVKDPAGWHLNKASPLKFSYDSLRNSFNVIPRCDLVFKPCRKELSTSIYLKIVLSHEPSDETMIYASSSLKQRLFEDPSMNAFEYDQVEE</sequence>
<dbReference type="InterPro" id="IPR033772">
    <property type="entry name" value="UPA"/>
</dbReference>
<protein>
    <recommendedName>
        <fullName evidence="3">UPA domain-containing protein</fullName>
    </recommendedName>
</protein>
<keyword evidence="2" id="KW-0732">Signal</keyword>
<evidence type="ECO:0000259" key="3">
    <source>
        <dbReference type="Pfam" id="PF17217"/>
    </source>
</evidence>
<dbReference type="OrthoDB" id="5977568at2759"/>
<keyword evidence="1" id="KW-1133">Transmembrane helix</keyword>
<comment type="caution">
    <text evidence="4">The sequence shown here is derived from an EMBL/GenBank/DDBJ whole genome shotgun (WGS) entry which is preliminary data.</text>
</comment>
<feature type="domain" description="UPA" evidence="3">
    <location>
        <begin position="257"/>
        <end position="327"/>
    </location>
</feature>
<accession>A0A2B4RNJ8</accession>
<evidence type="ECO:0000256" key="1">
    <source>
        <dbReference type="SAM" id="Phobius"/>
    </source>
</evidence>
<reference evidence="5" key="1">
    <citation type="journal article" date="2017" name="bioRxiv">
        <title>Comparative analysis of the genomes of Stylophora pistillata and Acropora digitifera provides evidence for extensive differences between species of corals.</title>
        <authorList>
            <person name="Voolstra C.R."/>
            <person name="Li Y."/>
            <person name="Liew Y.J."/>
            <person name="Baumgarten S."/>
            <person name="Zoccola D."/>
            <person name="Flot J.-F."/>
            <person name="Tambutte S."/>
            <person name="Allemand D."/>
            <person name="Aranda M."/>
        </authorList>
    </citation>
    <scope>NUCLEOTIDE SEQUENCE [LARGE SCALE GENOMIC DNA]</scope>
</reference>
<keyword evidence="1" id="KW-0812">Transmembrane</keyword>
<proteinExistence type="predicted"/>
<name>A0A2B4RNJ8_STYPI</name>
<keyword evidence="5" id="KW-1185">Reference proteome</keyword>
<keyword evidence="1" id="KW-0472">Membrane</keyword>
<dbReference type="EMBL" id="LSMT01000335">
    <property type="protein sequence ID" value="PFX20004.1"/>
    <property type="molecule type" value="Genomic_DNA"/>
</dbReference>
<dbReference type="Pfam" id="PF17217">
    <property type="entry name" value="UPA"/>
    <property type="match status" value="1"/>
</dbReference>